<dbReference type="Gene3D" id="3.40.50.720">
    <property type="entry name" value="NAD(P)-binding Rossmann-like Domain"/>
    <property type="match status" value="1"/>
</dbReference>
<dbReference type="Proteomes" id="UP000095751">
    <property type="component" value="Unassembled WGS sequence"/>
</dbReference>
<evidence type="ECO:0000313" key="3">
    <source>
        <dbReference type="Proteomes" id="UP000095751"/>
    </source>
</evidence>
<sequence length="120" mass="13611">MSIIDIRDLAQLHIAAAFNEQASGRYFGVQQSYSWKEILTEFQTILSSSSSSNSSSNSNDNDEYNGYDYQLPPLNPNEDYENKIPTQFDHTRKDSLGVTLRPLHDTLKDLIDFFISKGAL</sequence>
<dbReference type="KEGG" id="fcy:FRACYDRAFT_249520"/>
<reference evidence="2 3" key="1">
    <citation type="submission" date="2016-09" db="EMBL/GenBank/DDBJ databases">
        <title>Extensive genetic diversity and differential bi-allelic expression allows diatom success in the polar Southern Ocean.</title>
        <authorList>
            <consortium name="DOE Joint Genome Institute"/>
            <person name="Mock T."/>
            <person name="Otillar R.P."/>
            <person name="Strauss J."/>
            <person name="Dupont C."/>
            <person name="Frickenhaus S."/>
            <person name="Maumus F."/>
            <person name="Mcmullan M."/>
            <person name="Sanges R."/>
            <person name="Schmutz J."/>
            <person name="Toseland A."/>
            <person name="Valas R."/>
            <person name="Veluchamy A."/>
            <person name="Ward B.J."/>
            <person name="Allen A."/>
            <person name="Barry K."/>
            <person name="Falciatore A."/>
            <person name="Ferrante M."/>
            <person name="Fortunato A.E."/>
            <person name="Gloeckner G."/>
            <person name="Gruber A."/>
            <person name="Hipkin R."/>
            <person name="Janech M."/>
            <person name="Kroth P."/>
            <person name="Leese F."/>
            <person name="Lindquist E."/>
            <person name="Lyon B.R."/>
            <person name="Martin J."/>
            <person name="Mayer C."/>
            <person name="Parker M."/>
            <person name="Quesneville H."/>
            <person name="Raymond J."/>
            <person name="Uhlig C."/>
            <person name="Valentin K.U."/>
            <person name="Worden A.Z."/>
            <person name="Armbrust E.V."/>
            <person name="Bowler C."/>
            <person name="Green B."/>
            <person name="Moulton V."/>
            <person name="Van Oosterhout C."/>
            <person name="Grigoriev I."/>
        </authorList>
    </citation>
    <scope>NUCLEOTIDE SEQUENCE [LARGE SCALE GENOMIC DNA]</scope>
    <source>
        <strain evidence="2 3">CCMP1102</strain>
    </source>
</reference>
<name>A0A1E7ES08_9STRA</name>
<feature type="region of interest" description="Disordered" evidence="1">
    <location>
        <begin position="48"/>
        <end position="84"/>
    </location>
</feature>
<accession>A0A1E7ES08</accession>
<feature type="compositionally biased region" description="Low complexity" evidence="1">
    <location>
        <begin position="48"/>
        <end position="59"/>
    </location>
</feature>
<protein>
    <submittedName>
        <fullName evidence="2">Uncharacterized protein</fullName>
    </submittedName>
</protein>
<keyword evidence="3" id="KW-1185">Reference proteome</keyword>
<dbReference type="InParanoid" id="A0A1E7ES08"/>
<proteinExistence type="predicted"/>
<dbReference type="OrthoDB" id="40054at2759"/>
<dbReference type="EMBL" id="KV784379">
    <property type="protein sequence ID" value="OEU08627.1"/>
    <property type="molecule type" value="Genomic_DNA"/>
</dbReference>
<gene>
    <name evidence="2" type="ORF">FRACYDRAFT_249520</name>
</gene>
<evidence type="ECO:0000256" key="1">
    <source>
        <dbReference type="SAM" id="MobiDB-lite"/>
    </source>
</evidence>
<organism evidence="2 3">
    <name type="scientific">Fragilariopsis cylindrus CCMP1102</name>
    <dbReference type="NCBI Taxonomy" id="635003"/>
    <lineage>
        <taxon>Eukaryota</taxon>
        <taxon>Sar</taxon>
        <taxon>Stramenopiles</taxon>
        <taxon>Ochrophyta</taxon>
        <taxon>Bacillariophyta</taxon>
        <taxon>Bacillariophyceae</taxon>
        <taxon>Bacillariophycidae</taxon>
        <taxon>Bacillariales</taxon>
        <taxon>Bacillariaceae</taxon>
        <taxon>Fragilariopsis</taxon>
    </lineage>
</organism>
<evidence type="ECO:0000313" key="2">
    <source>
        <dbReference type="EMBL" id="OEU08627.1"/>
    </source>
</evidence>
<dbReference type="AlphaFoldDB" id="A0A1E7ES08"/>